<reference evidence="1 2" key="1">
    <citation type="submission" date="2024-09" db="EMBL/GenBank/DDBJ databases">
        <authorList>
            <person name="Sun Q."/>
            <person name="Mori K."/>
        </authorList>
    </citation>
    <scope>NUCLEOTIDE SEQUENCE [LARGE SCALE GENOMIC DNA]</scope>
    <source>
        <strain evidence="1 2">CECT 7908</strain>
    </source>
</reference>
<organism evidence="1 2">
    <name type="scientific">Flavobacterium branchiarum</name>
    <dbReference type="NCBI Taxonomy" id="1114870"/>
    <lineage>
        <taxon>Bacteria</taxon>
        <taxon>Pseudomonadati</taxon>
        <taxon>Bacteroidota</taxon>
        <taxon>Flavobacteriia</taxon>
        <taxon>Flavobacteriales</taxon>
        <taxon>Flavobacteriaceae</taxon>
        <taxon>Flavobacterium</taxon>
    </lineage>
</organism>
<gene>
    <name evidence="1" type="ORF">ACFFUQ_06350</name>
</gene>
<protein>
    <submittedName>
        <fullName evidence="1">DUF6252 family protein</fullName>
    </submittedName>
</protein>
<dbReference type="PROSITE" id="PS51257">
    <property type="entry name" value="PROKAR_LIPOPROTEIN"/>
    <property type="match status" value="1"/>
</dbReference>
<dbReference type="RefSeq" id="WP_290268161.1">
    <property type="nucleotide sequence ID" value="NZ_JAUFQQ010000005.1"/>
</dbReference>
<dbReference type="Proteomes" id="UP001589589">
    <property type="component" value="Unassembled WGS sequence"/>
</dbReference>
<comment type="caution">
    <text evidence="1">The sequence shown here is derived from an EMBL/GenBank/DDBJ whole genome shotgun (WGS) entry which is preliminary data.</text>
</comment>
<dbReference type="EMBL" id="JBHMEX010000023">
    <property type="protein sequence ID" value="MFB9063638.1"/>
    <property type="molecule type" value="Genomic_DNA"/>
</dbReference>
<name>A0ABV5FJ99_9FLAO</name>
<proteinExistence type="predicted"/>
<keyword evidence="2" id="KW-1185">Reference proteome</keyword>
<dbReference type="InterPro" id="IPR046219">
    <property type="entry name" value="DUF6252"/>
</dbReference>
<evidence type="ECO:0000313" key="1">
    <source>
        <dbReference type="EMBL" id="MFB9063638.1"/>
    </source>
</evidence>
<evidence type="ECO:0000313" key="2">
    <source>
        <dbReference type="Proteomes" id="UP001589589"/>
    </source>
</evidence>
<accession>A0ABV5FJ99</accession>
<sequence length="162" mass="17715">MRKWFFLLSILVLLVSCDKEEVVVNNPAFQSLNNEVFWRATSFSANIDSAGKLTVIGKLGNDSVVLQTALAKVQSYALGIDNISTATYTSTLLKKEVLYKTGKELGGGQIIITQFNKETSTVSGTFTFVAPNEGDIMAVEKSVRFKEGVFYKVPVTLSNSTD</sequence>
<dbReference type="Pfam" id="PF19765">
    <property type="entry name" value="DUF6252"/>
    <property type="match status" value="1"/>
</dbReference>